<sequence length="220" mass="24112">MSIWQQVTLNHMLFHKFPGSNGCCVLRSSSNPAAASAAHLTAHKNAVYCVIGHDRSSGDRINHKSYRTQTVCGSIPVCQLSGCSDAASKTSYKSFSLKCLMREISVDRLACKFRETCFFPSPAQPTSASGRSPLSLAAAEQSSGGWRLDTLERTSGLWVATRDPRLRRVTLRPLSFVPDIEHHLRSVNRSFAPHLGAHPEIPDGLVSSRLVSSRPVSRPR</sequence>
<dbReference type="GeneID" id="36578425"/>
<reference evidence="1 2" key="1">
    <citation type="submission" date="2016-04" db="EMBL/GenBank/DDBJ databases">
        <title>A degradative enzymes factory behind the ericoid mycorrhizal symbiosis.</title>
        <authorList>
            <consortium name="DOE Joint Genome Institute"/>
            <person name="Martino E."/>
            <person name="Morin E."/>
            <person name="Grelet G."/>
            <person name="Kuo A."/>
            <person name="Kohler A."/>
            <person name="Daghino S."/>
            <person name="Barry K."/>
            <person name="Choi C."/>
            <person name="Cichocki N."/>
            <person name="Clum A."/>
            <person name="Copeland A."/>
            <person name="Hainaut M."/>
            <person name="Haridas S."/>
            <person name="Labutti K."/>
            <person name="Lindquist E."/>
            <person name="Lipzen A."/>
            <person name="Khouja H.-R."/>
            <person name="Murat C."/>
            <person name="Ohm R."/>
            <person name="Olson A."/>
            <person name="Spatafora J."/>
            <person name="Veneault-Fourrey C."/>
            <person name="Henrissat B."/>
            <person name="Grigoriev I."/>
            <person name="Martin F."/>
            <person name="Perotto S."/>
        </authorList>
    </citation>
    <scope>NUCLEOTIDE SEQUENCE [LARGE SCALE GENOMIC DNA]</scope>
    <source>
        <strain evidence="1 2">E</strain>
    </source>
</reference>
<dbReference type="AlphaFoldDB" id="A0A2J6TTI6"/>
<evidence type="ECO:0000313" key="1">
    <source>
        <dbReference type="EMBL" id="PMD66342.1"/>
    </source>
</evidence>
<dbReference type="Proteomes" id="UP000235371">
    <property type="component" value="Unassembled WGS sequence"/>
</dbReference>
<accession>A0A2J6TTI6</accession>
<name>A0A2J6TTI6_9HELO</name>
<gene>
    <name evidence="1" type="ORF">K444DRAFT_113842</name>
</gene>
<evidence type="ECO:0000313" key="2">
    <source>
        <dbReference type="Proteomes" id="UP000235371"/>
    </source>
</evidence>
<dbReference type="EMBL" id="KZ613743">
    <property type="protein sequence ID" value="PMD66342.1"/>
    <property type="molecule type" value="Genomic_DNA"/>
</dbReference>
<dbReference type="RefSeq" id="XP_024743246.1">
    <property type="nucleotide sequence ID" value="XM_024870343.1"/>
</dbReference>
<proteinExistence type="predicted"/>
<keyword evidence="2" id="KW-1185">Reference proteome</keyword>
<organism evidence="1 2">
    <name type="scientific">Hyaloscypha bicolor E</name>
    <dbReference type="NCBI Taxonomy" id="1095630"/>
    <lineage>
        <taxon>Eukaryota</taxon>
        <taxon>Fungi</taxon>
        <taxon>Dikarya</taxon>
        <taxon>Ascomycota</taxon>
        <taxon>Pezizomycotina</taxon>
        <taxon>Leotiomycetes</taxon>
        <taxon>Helotiales</taxon>
        <taxon>Hyaloscyphaceae</taxon>
        <taxon>Hyaloscypha</taxon>
        <taxon>Hyaloscypha bicolor</taxon>
    </lineage>
</organism>
<protein>
    <submittedName>
        <fullName evidence="1">Uncharacterized protein</fullName>
    </submittedName>
</protein>
<dbReference type="InParanoid" id="A0A2J6TTI6"/>